<name>A0ABV5T9D7_9ACTN</name>
<protein>
    <submittedName>
        <fullName evidence="3">ABC transporter substrate-binding protein</fullName>
    </submittedName>
</protein>
<evidence type="ECO:0000313" key="4">
    <source>
        <dbReference type="Proteomes" id="UP001589610"/>
    </source>
</evidence>
<feature type="region of interest" description="Disordered" evidence="1">
    <location>
        <begin position="1"/>
        <end position="56"/>
    </location>
</feature>
<accession>A0ABV5T9D7</accession>
<proteinExistence type="predicted"/>
<dbReference type="Proteomes" id="UP001589610">
    <property type="component" value="Unassembled WGS sequence"/>
</dbReference>
<gene>
    <name evidence="3" type="ORF">ACFFRH_09425</name>
</gene>
<organism evidence="3 4">
    <name type="scientific">Streptosporangium vulgare</name>
    <dbReference type="NCBI Taxonomy" id="46190"/>
    <lineage>
        <taxon>Bacteria</taxon>
        <taxon>Bacillati</taxon>
        <taxon>Actinomycetota</taxon>
        <taxon>Actinomycetes</taxon>
        <taxon>Streptosporangiales</taxon>
        <taxon>Streptosporangiaceae</taxon>
        <taxon>Streptosporangium</taxon>
    </lineage>
</organism>
<feature type="compositionally biased region" description="Pro residues" evidence="1">
    <location>
        <begin position="28"/>
        <end position="37"/>
    </location>
</feature>
<reference evidence="3 4" key="1">
    <citation type="submission" date="2024-09" db="EMBL/GenBank/DDBJ databases">
        <authorList>
            <person name="Sun Q."/>
            <person name="Mori K."/>
        </authorList>
    </citation>
    <scope>NUCLEOTIDE SEQUENCE [LARGE SCALE GENOMIC DNA]</scope>
    <source>
        <strain evidence="3 4">JCM 3028</strain>
    </source>
</reference>
<dbReference type="EMBL" id="JBHMBS010000003">
    <property type="protein sequence ID" value="MFB9675704.1"/>
    <property type="molecule type" value="Genomic_DNA"/>
</dbReference>
<dbReference type="CDD" id="cd13643">
    <property type="entry name" value="PBP2_BCP_2"/>
    <property type="match status" value="1"/>
</dbReference>
<dbReference type="Gene3D" id="3.40.190.100">
    <property type="entry name" value="Glycine betaine-binding periplasmic protein, domain 2"/>
    <property type="match status" value="1"/>
</dbReference>
<dbReference type="InterPro" id="IPR007210">
    <property type="entry name" value="ABC_Gly_betaine_transp_sub-bd"/>
</dbReference>
<dbReference type="Gene3D" id="3.40.190.10">
    <property type="entry name" value="Periplasmic binding protein-like II"/>
    <property type="match status" value="1"/>
</dbReference>
<evidence type="ECO:0000313" key="3">
    <source>
        <dbReference type="EMBL" id="MFB9675704.1"/>
    </source>
</evidence>
<sequence>MATPGDAASHVRGSRPPVRALPLRLPLPRFPLPPRLPAPGATNASPLRPRRPPRGPRRLLALGAFAALLLPLASCTGQDAREPAAPAPAASGGTVRIALDERVGHEAGAAVIGRLLTQELGYRVQTVRLTPAESWEGLQKGTVDVIVENWGQEALKRTYIEEKKVAVSAGRSGVRGVIGWYVPQWMADRYPGITDWRRLNTYAHLFKTDKSGNLGQLLDADPSYVTNDEALVRNLGLDYRVVHAGSEKALVDAAKRATRDRTPLLMYFYEPQWLLTRIKLAKVNLPPYAIGCDADPATVRCDYPPYLLDKIVSRRFADTGGRAYELVRNFSWTNEQQNVVANDMVDHDLDAAGAAQRWIDANRITWKEWIPD</sequence>
<evidence type="ECO:0000259" key="2">
    <source>
        <dbReference type="Pfam" id="PF04069"/>
    </source>
</evidence>
<dbReference type="RefSeq" id="WP_386155661.1">
    <property type="nucleotide sequence ID" value="NZ_JBHMBS010000003.1"/>
</dbReference>
<feature type="domain" description="ABC-type glycine betaine transport system substrate-binding" evidence="2">
    <location>
        <begin position="94"/>
        <end position="360"/>
    </location>
</feature>
<comment type="caution">
    <text evidence="3">The sequence shown here is derived from an EMBL/GenBank/DDBJ whole genome shotgun (WGS) entry which is preliminary data.</text>
</comment>
<evidence type="ECO:0000256" key="1">
    <source>
        <dbReference type="SAM" id="MobiDB-lite"/>
    </source>
</evidence>
<dbReference type="Pfam" id="PF04069">
    <property type="entry name" value="OpuAC"/>
    <property type="match status" value="1"/>
</dbReference>
<keyword evidence="4" id="KW-1185">Reference proteome</keyword>
<feature type="compositionally biased region" description="Low complexity" evidence="1">
    <location>
        <begin position="15"/>
        <end position="27"/>
    </location>
</feature>
<dbReference type="SUPFAM" id="SSF53850">
    <property type="entry name" value="Periplasmic binding protein-like II"/>
    <property type="match status" value="1"/>
</dbReference>